<dbReference type="Gene3D" id="1.25.40.10">
    <property type="entry name" value="Tetratricopeptide repeat domain"/>
    <property type="match status" value="1"/>
</dbReference>
<dbReference type="SUPFAM" id="SSF48452">
    <property type="entry name" value="TPR-like"/>
    <property type="match status" value="1"/>
</dbReference>
<evidence type="ECO:0000313" key="3">
    <source>
        <dbReference type="Proteomes" id="UP000027120"/>
    </source>
</evidence>
<dbReference type="Proteomes" id="UP000027120">
    <property type="component" value="Unassembled WGS sequence"/>
</dbReference>
<dbReference type="AlphaFoldDB" id="A0A067F6Y4"/>
<evidence type="ECO:0000256" key="1">
    <source>
        <dbReference type="SAM" id="Phobius"/>
    </source>
</evidence>
<proteinExistence type="predicted"/>
<keyword evidence="1" id="KW-0812">Transmembrane</keyword>
<keyword evidence="1" id="KW-1133">Transmembrane helix</keyword>
<protein>
    <submittedName>
        <fullName evidence="2">Uncharacterized protein</fullName>
    </submittedName>
</protein>
<evidence type="ECO:0000313" key="2">
    <source>
        <dbReference type="EMBL" id="KDO61910.1"/>
    </source>
</evidence>
<feature type="transmembrane region" description="Helical" evidence="1">
    <location>
        <begin position="173"/>
        <end position="193"/>
    </location>
</feature>
<reference evidence="2 3" key="1">
    <citation type="submission" date="2014-04" db="EMBL/GenBank/DDBJ databases">
        <authorList>
            <consortium name="International Citrus Genome Consortium"/>
            <person name="Gmitter F."/>
            <person name="Chen C."/>
            <person name="Farmerie W."/>
            <person name="Harkins T."/>
            <person name="Desany B."/>
            <person name="Mohiuddin M."/>
            <person name="Kodira C."/>
            <person name="Borodovsky M."/>
            <person name="Lomsadze A."/>
            <person name="Burns P."/>
            <person name="Jenkins J."/>
            <person name="Prochnik S."/>
            <person name="Shu S."/>
            <person name="Chapman J."/>
            <person name="Pitluck S."/>
            <person name="Schmutz J."/>
            <person name="Rokhsar D."/>
        </authorList>
    </citation>
    <scope>NUCLEOTIDE SEQUENCE</scope>
</reference>
<accession>A0A067F6Y4</accession>
<keyword evidence="3" id="KW-1185">Reference proteome</keyword>
<feature type="transmembrane region" description="Helical" evidence="1">
    <location>
        <begin position="224"/>
        <end position="242"/>
    </location>
</feature>
<name>A0A067F6Y4_CITSI</name>
<gene>
    <name evidence="2" type="ORF">CISIN_1g0082461mg</name>
</gene>
<dbReference type="EMBL" id="KK784922">
    <property type="protein sequence ID" value="KDO61910.1"/>
    <property type="molecule type" value="Genomic_DNA"/>
</dbReference>
<keyword evidence="1" id="KW-0472">Membrane</keyword>
<organism evidence="2 3">
    <name type="scientific">Citrus sinensis</name>
    <name type="common">Sweet orange</name>
    <name type="synonym">Citrus aurantium var. sinensis</name>
    <dbReference type="NCBI Taxonomy" id="2711"/>
    <lineage>
        <taxon>Eukaryota</taxon>
        <taxon>Viridiplantae</taxon>
        <taxon>Streptophyta</taxon>
        <taxon>Embryophyta</taxon>
        <taxon>Tracheophyta</taxon>
        <taxon>Spermatophyta</taxon>
        <taxon>Magnoliopsida</taxon>
        <taxon>eudicotyledons</taxon>
        <taxon>Gunneridae</taxon>
        <taxon>Pentapetalae</taxon>
        <taxon>rosids</taxon>
        <taxon>malvids</taxon>
        <taxon>Sapindales</taxon>
        <taxon>Rutaceae</taxon>
        <taxon>Aurantioideae</taxon>
        <taxon>Citrus</taxon>
    </lineage>
</organism>
<dbReference type="InterPro" id="IPR011990">
    <property type="entry name" value="TPR-like_helical_dom_sf"/>
</dbReference>
<sequence length="249" mass="27771">QLALKHPASRTMLGLPDKVVPAAARKPEEIDTLETTLESPAKQLKISVENLTPKELIALSVKFLSKGDKERPIPLLQLALNKEPDNINALILMGQTQLQKGLLEEAVEYLECAISKLFLAGHPTEPEAIDLLIVASQWSGVACIRQEKWEEGIAHLERIGNLKEPEEPKSKAHYYDGLVVLARYVANITFLIFATSPSIINLLTVSNIIDIIYVNCYELKKKRFASCFFGFSVLYVMLVAMLKLRSICV</sequence>
<feature type="non-terminal residue" evidence="2">
    <location>
        <position position="1"/>
    </location>
</feature>